<dbReference type="RefSeq" id="WP_054359864.1">
    <property type="nucleotide sequence ID" value="NZ_LJYW01000001.1"/>
</dbReference>
<comment type="subcellular location">
    <subcellularLocation>
        <location evidence="1">Membrane</location>
        <topology evidence="1">Multi-pass membrane protein</topology>
    </subcellularLocation>
</comment>
<evidence type="ECO:0000256" key="4">
    <source>
        <dbReference type="ARBA" id="ARBA00022748"/>
    </source>
</evidence>
<accession>A0A0P6W5I3</accession>
<feature type="transmembrane region" description="Helical" evidence="7">
    <location>
        <begin position="93"/>
        <end position="114"/>
    </location>
</feature>
<protein>
    <submittedName>
        <fullName evidence="9">Cytochrome C biogenesis protein</fullName>
    </submittedName>
</protein>
<evidence type="ECO:0000256" key="2">
    <source>
        <dbReference type="ARBA" id="ARBA00006143"/>
    </source>
</evidence>
<keyword evidence="4" id="KW-0201">Cytochrome c-type biogenesis</keyword>
<feature type="transmembrane region" description="Helical" evidence="7">
    <location>
        <begin position="210"/>
        <end position="235"/>
    </location>
</feature>
<evidence type="ECO:0000256" key="6">
    <source>
        <dbReference type="ARBA" id="ARBA00023136"/>
    </source>
</evidence>
<gene>
    <name evidence="9" type="ORF">ABB55_17000</name>
</gene>
<sequence length="245" mass="25332">MTLDVTWSAAFLAGLLSFLSPCVLPLVPPYLAYLAGTALEAQGGEGEGPARAGRLMPVALAFVLGFATVFIALGATASLIGQMLATHIRTLSVVAGIVVAVMGLHFLGLLRIPLLYREARVSVAGEPASLIGAYLVGLAFGFGWSPCVGPILTTVLMLAADQETAWRGGLMLAVYAAGLGVPFLVVAAFTGPSLALMRRFRRHLGLVEKATGAFLVATGLVLATGTMPAVAQWLLETFPALGRIG</sequence>
<keyword evidence="10" id="KW-1185">Reference proteome</keyword>
<evidence type="ECO:0000256" key="5">
    <source>
        <dbReference type="ARBA" id="ARBA00022989"/>
    </source>
</evidence>
<dbReference type="GO" id="GO:0017004">
    <property type="term" value="P:cytochrome complex assembly"/>
    <property type="evidence" value="ECO:0007669"/>
    <property type="project" value="UniProtKB-KW"/>
</dbReference>
<evidence type="ECO:0000259" key="8">
    <source>
        <dbReference type="Pfam" id="PF02683"/>
    </source>
</evidence>
<feature type="transmembrane region" description="Helical" evidence="7">
    <location>
        <begin position="170"/>
        <end position="190"/>
    </location>
</feature>
<evidence type="ECO:0000313" key="10">
    <source>
        <dbReference type="Proteomes" id="UP000048984"/>
    </source>
</evidence>
<dbReference type="PANTHER" id="PTHR31272">
    <property type="entry name" value="CYTOCHROME C-TYPE BIOGENESIS PROTEIN HI_1454-RELATED"/>
    <property type="match status" value="1"/>
</dbReference>
<dbReference type="EMBL" id="LJYW01000001">
    <property type="protein sequence ID" value="KPL53700.1"/>
    <property type="molecule type" value="Genomic_DNA"/>
</dbReference>
<keyword evidence="3 7" id="KW-0812">Transmembrane</keyword>
<dbReference type="Pfam" id="PF02683">
    <property type="entry name" value="DsbD_TM"/>
    <property type="match status" value="1"/>
</dbReference>
<evidence type="ECO:0000256" key="3">
    <source>
        <dbReference type="ARBA" id="ARBA00022692"/>
    </source>
</evidence>
<feature type="transmembrane region" description="Helical" evidence="7">
    <location>
        <begin position="134"/>
        <end position="158"/>
    </location>
</feature>
<evidence type="ECO:0000313" key="9">
    <source>
        <dbReference type="EMBL" id="KPL53700.1"/>
    </source>
</evidence>
<dbReference type="STRING" id="665126.ABB55_17000"/>
<evidence type="ECO:0000256" key="1">
    <source>
        <dbReference type="ARBA" id="ARBA00004141"/>
    </source>
</evidence>
<dbReference type="PANTHER" id="PTHR31272:SF4">
    <property type="entry name" value="CYTOCHROME C-TYPE BIOGENESIS PROTEIN HI_1454-RELATED"/>
    <property type="match status" value="1"/>
</dbReference>
<dbReference type="GO" id="GO:0016020">
    <property type="term" value="C:membrane"/>
    <property type="evidence" value="ECO:0007669"/>
    <property type="project" value="UniProtKB-SubCell"/>
</dbReference>
<proteinExistence type="inferred from homology"/>
<comment type="similarity">
    <text evidence="2">Belongs to the DsbD family.</text>
</comment>
<feature type="transmembrane region" description="Helical" evidence="7">
    <location>
        <begin position="58"/>
        <end position="81"/>
    </location>
</feature>
<dbReference type="InterPro" id="IPR051790">
    <property type="entry name" value="Cytochrome_c-biogenesis_DsbD"/>
</dbReference>
<feature type="domain" description="Cytochrome C biogenesis protein transmembrane" evidence="8">
    <location>
        <begin position="8"/>
        <end position="222"/>
    </location>
</feature>
<dbReference type="Proteomes" id="UP000048984">
    <property type="component" value="Unassembled WGS sequence"/>
</dbReference>
<name>A0A0P6W5I3_9HYPH</name>
<organism evidence="9 10">
    <name type="scientific">Prosthecodimorpha hirschii</name>
    <dbReference type="NCBI Taxonomy" id="665126"/>
    <lineage>
        <taxon>Bacteria</taxon>
        <taxon>Pseudomonadati</taxon>
        <taxon>Pseudomonadota</taxon>
        <taxon>Alphaproteobacteria</taxon>
        <taxon>Hyphomicrobiales</taxon>
        <taxon>Ancalomicrobiaceae</taxon>
        <taxon>Prosthecodimorpha</taxon>
    </lineage>
</organism>
<keyword evidence="6 7" id="KW-0472">Membrane</keyword>
<evidence type="ECO:0000256" key="7">
    <source>
        <dbReference type="SAM" id="Phobius"/>
    </source>
</evidence>
<dbReference type="AlphaFoldDB" id="A0A0P6W5I3"/>
<dbReference type="InterPro" id="IPR003834">
    <property type="entry name" value="Cyt_c_assmbl_TM_dom"/>
</dbReference>
<reference evidence="9 10" key="1">
    <citation type="submission" date="2015-09" db="EMBL/GenBank/DDBJ databases">
        <authorList>
            <person name="Jackson K.R."/>
            <person name="Lunt B.L."/>
            <person name="Fisher J.N.B."/>
            <person name="Gardner A.V."/>
            <person name="Bailey M.E."/>
            <person name="Deus L.M."/>
            <person name="Earl A.S."/>
            <person name="Gibby P.D."/>
            <person name="Hartmann K.A."/>
            <person name="Liu J.E."/>
            <person name="Manci A.M."/>
            <person name="Nielsen D.A."/>
            <person name="Solomon M.B."/>
            <person name="Breakwell D.P."/>
            <person name="Burnett S.H."/>
            <person name="Grose J.H."/>
        </authorList>
    </citation>
    <scope>NUCLEOTIDE SEQUENCE [LARGE SCALE GENOMIC DNA]</scope>
    <source>
        <strain evidence="9 10">16</strain>
    </source>
</reference>
<comment type="caution">
    <text evidence="9">The sequence shown here is derived from an EMBL/GenBank/DDBJ whole genome shotgun (WGS) entry which is preliminary data.</text>
</comment>
<reference evidence="9 10" key="2">
    <citation type="submission" date="2015-10" db="EMBL/GenBank/DDBJ databases">
        <title>Draft Genome Sequence of Prosthecomicrobium hirschii ATCC 27832.</title>
        <authorList>
            <person name="Daniel J."/>
            <person name="Givan S.A."/>
            <person name="Brun Y.V."/>
            <person name="Brown P.J."/>
        </authorList>
    </citation>
    <scope>NUCLEOTIDE SEQUENCE [LARGE SCALE GENOMIC DNA]</scope>
    <source>
        <strain evidence="9 10">16</strain>
    </source>
</reference>
<keyword evidence="5 7" id="KW-1133">Transmembrane helix</keyword>